<dbReference type="Pfam" id="PF19036">
    <property type="entry name" value="Fuz_longin_1"/>
    <property type="match status" value="1"/>
</dbReference>
<dbReference type="AlphaFoldDB" id="A0A6J2TEC4"/>
<reference evidence="5" key="1">
    <citation type="submission" date="2025-08" db="UniProtKB">
        <authorList>
            <consortium name="RefSeq"/>
        </authorList>
    </citation>
    <scope>IDENTIFICATION</scope>
    <source>
        <strain evidence="5">11010-0011.00</strain>
        <tissue evidence="5">Whole body</tissue>
    </source>
</reference>
<dbReference type="InterPro" id="IPR043971">
    <property type="entry name" value="FUZ/MON1/HPS1_longin_2"/>
</dbReference>
<dbReference type="InterPro" id="IPR043970">
    <property type="entry name" value="FUZ/MON1/HPS1_longin_3"/>
</dbReference>
<dbReference type="GO" id="GO:0016192">
    <property type="term" value="P:vesicle-mediated transport"/>
    <property type="evidence" value="ECO:0007669"/>
    <property type="project" value="InterPro"/>
</dbReference>
<proteinExistence type="predicted"/>
<protein>
    <submittedName>
        <fullName evidence="5">Uncharacterized protein LOC115624541</fullName>
    </submittedName>
</protein>
<dbReference type="OrthoDB" id="10255234at2759"/>
<dbReference type="GeneID" id="115624541"/>
<dbReference type="InterPro" id="IPR043972">
    <property type="entry name" value="FUZ/MON1/HPS1_longin_1"/>
</dbReference>
<dbReference type="InterPro" id="IPR026053">
    <property type="entry name" value="HPS1"/>
</dbReference>
<name>A0A6J2TEC4_DROLE</name>
<feature type="domain" description="FUZ/MON1/HPS1 second Longin" evidence="2">
    <location>
        <begin position="195"/>
        <end position="282"/>
    </location>
</feature>
<dbReference type="GO" id="GO:0005085">
    <property type="term" value="F:guanyl-nucleotide exchange factor activity"/>
    <property type="evidence" value="ECO:0007669"/>
    <property type="project" value="TreeGrafter"/>
</dbReference>
<dbReference type="Pfam" id="PF19037">
    <property type="entry name" value="Fuz_longin_2"/>
    <property type="match status" value="1"/>
</dbReference>
<dbReference type="CTD" id="3257"/>
<dbReference type="Pfam" id="PF19038">
    <property type="entry name" value="Fuz_longin_3"/>
    <property type="match status" value="1"/>
</dbReference>
<dbReference type="GO" id="GO:0031085">
    <property type="term" value="C:BLOC-3 complex"/>
    <property type="evidence" value="ECO:0007669"/>
    <property type="project" value="TreeGrafter"/>
</dbReference>
<evidence type="ECO:0000313" key="4">
    <source>
        <dbReference type="Proteomes" id="UP000504634"/>
    </source>
</evidence>
<sequence>MNGLIVFNSANDVVYHNLNSLLKRKIVELAVMQGLLPHPSKGNPTSTYNLDSNVLLQIFSPIINSQRIMHCQFDNTYINFQCKNDFNMVFGELLGFNFLQIGQMPLHQLSRKLDFAITLTRYFYGANIFGPQAGSTQLELLTQCLDFYEAKLLEEEQMYIVEAIPKLLINMELMHTVHTTLEQTLDQLRNAGYQRAHVIFLVCHKLVSFNSTHQALPLAAADLIFLATISRALQSKKTQRTVAVFLQGASHDVNSGCVPCIVHISRVHVHQLLVQVIEYANIQLTCQLYDLFYMTHNIMTVFLQGDVDAIKTNFENLELESLVNQTLIILKRHLKVKHEELDNCIKKFTTKWESLRKMYIEFSKFHEREIILRIESNMPSFIVELKHLFTLICCDSSDVKLDQLPVVAATVESKLLEIAEFLTVKAKRNISIEAYLEEFPGLLHFIYVNRSTGQMLASDLRSNQVVPKMISAMVELTRRYMKQGQKTVMWKDKTFHFSYFLWFEDKSSKILKSTFDLQKHFSSNGLGIGDNGLTISAEKGALDYYNDLAEVYFPKLNTEKVRTYELFCIHLGLVTATCAAEHARRLVATVSDVIGEQNF</sequence>
<evidence type="ECO:0000259" key="3">
    <source>
        <dbReference type="Pfam" id="PF19038"/>
    </source>
</evidence>
<dbReference type="Proteomes" id="UP000504634">
    <property type="component" value="Unplaced"/>
</dbReference>
<keyword evidence="4" id="KW-1185">Reference proteome</keyword>
<accession>A0A6J2TEC4</accession>
<gene>
    <name evidence="5" type="primary">LOC115624541</name>
</gene>
<evidence type="ECO:0000259" key="2">
    <source>
        <dbReference type="Pfam" id="PF19037"/>
    </source>
</evidence>
<feature type="domain" description="FUZ/MON1/HPS1 third Longin" evidence="3">
    <location>
        <begin position="441"/>
        <end position="591"/>
    </location>
</feature>
<evidence type="ECO:0000259" key="1">
    <source>
        <dbReference type="Pfam" id="PF19036"/>
    </source>
</evidence>
<dbReference type="RefSeq" id="XP_030375126.1">
    <property type="nucleotide sequence ID" value="XM_030519266.1"/>
</dbReference>
<dbReference type="PANTHER" id="PTHR12761">
    <property type="entry name" value="HERMANSKY-PUDLAK SYNDROME PROTEIN 1"/>
    <property type="match status" value="1"/>
</dbReference>
<dbReference type="PANTHER" id="PTHR12761:SF1">
    <property type="entry name" value="BLOC-3 COMPLEX MEMBER HPS1"/>
    <property type="match status" value="1"/>
</dbReference>
<feature type="domain" description="FUZ/MON1/HPS1 first Longin" evidence="1">
    <location>
        <begin position="4"/>
        <end position="149"/>
    </location>
</feature>
<evidence type="ECO:0000313" key="5">
    <source>
        <dbReference type="RefSeq" id="XP_030375126.1"/>
    </source>
</evidence>
<organism evidence="4 5">
    <name type="scientific">Drosophila lebanonensis</name>
    <name type="common">Fruit fly</name>
    <name type="synonym">Scaptodrosophila lebanonensis</name>
    <dbReference type="NCBI Taxonomy" id="7225"/>
    <lineage>
        <taxon>Eukaryota</taxon>
        <taxon>Metazoa</taxon>
        <taxon>Ecdysozoa</taxon>
        <taxon>Arthropoda</taxon>
        <taxon>Hexapoda</taxon>
        <taxon>Insecta</taxon>
        <taxon>Pterygota</taxon>
        <taxon>Neoptera</taxon>
        <taxon>Endopterygota</taxon>
        <taxon>Diptera</taxon>
        <taxon>Brachycera</taxon>
        <taxon>Muscomorpha</taxon>
        <taxon>Ephydroidea</taxon>
        <taxon>Drosophilidae</taxon>
        <taxon>Scaptodrosophila</taxon>
    </lineage>
</organism>